<evidence type="ECO:0000313" key="1">
    <source>
        <dbReference type="EMBL" id="VDO81859.1"/>
    </source>
</evidence>
<name>A0A3P7YWL2_9TREM</name>
<organism evidence="1 2">
    <name type="scientific">Schistosoma margrebowiei</name>
    <dbReference type="NCBI Taxonomy" id="48269"/>
    <lineage>
        <taxon>Eukaryota</taxon>
        <taxon>Metazoa</taxon>
        <taxon>Spiralia</taxon>
        <taxon>Lophotrochozoa</taxon>
        <taxon>Platyhelminthes</taxon>
        <taxon>Trematoda</taxon>
        <taxon>Digenea</taxon>
        <taxon>Strigeidida</taxon>
        <taxon>Schistosomatoidea</taxon>
        <taxon>Schistosomatidae</taxon>
        <taxon>Schistosoma</taxon>
    </lineage>
</organism>
<proteinExistence type="predicted"/>
<gene>
    <name evidence="1" type="ORF">SMRZ_LOCUS8518</name>
</gene>
<dbReference type="EMBL" id="UZAI01003723">
    <property type="protein sequence ID" value="VDO81859.1"/>
    <property type="molecule type" value="Genomic_DNA"/>
</dbReference>
<protein>
    <submittedName>
        <fullName evidence="1">Uncharacterized protein</fullName>
    </submittedName>
</protein>
<dbReference type="AlphaFoldDB" id="A0A3P7YWL2"/>
<reference evidence="1 2" key="1">
    <citation type="submission" date="2018-11" db="EMBL/GenBank/DDBJ databases">
        <authorList>
            <consortium name="Pathogen Informatics"/>
        </authorList>
    </citation>
    <scope>NUCLEOTIDE SEQUENCE [LARGE SCALE GENOMIC DNA]</scope>
    <source>
        <strain evidence="1 2">Zambia</strain>
    </source>
</reference>
<sequence>MSIKLNGSNQQNDVNLNTSCLSLYSGEEDESSNLVM</sequence>
<feature type="non-terminal residue" evidence="1">
    <location>
        <position position="36"/>
    </location>
</feature>
<evidence type="ECO:0000313" key="2">
    <source>
        <dbReference type="Proteomes" id="UP000277204"/>
    </source>
</evidence>
<accession>A0A3P7YWL2</accession>
<dbReference type="Proteomes" id="UP000277204">
    <property type="component" value="Unassembled WGS sequence"/>
</dbReference>
<keyword evidence="2" id="KW-1185">Reference proteome</keyword>